<comment type="caution">
    <text evidence="7">The sequence shown here is derived from an EMBL/GenBank/DDBJ whole genome shotgun (WGS) entry which is preliminary data.</text>
</comment>
<keyword evidence="2" id="KW-0805">Transcription regulation</keyword>
<dbReference type="InterPro" id="IPR009061">
    <property type="entry name" value="DNA-bd_dom_put_sf"/>
</dbReference>
<dbReference type="EMBL" id="BRXR01000001">
    <property type="protein sequence ID" value="GLC29523.1"/>
    <property type="molecule type" value="Genomic_DNA"/>
</dbReference>
<evidence type="ECO:0000256" key="4">
    <source>
        <dbReference type="ARBA" id="ARBA00023163"/>
    </source>
</evidence>
<dbReference type="InterPro" id="IPR047057">
    <property type="entry name" value="MerR_fam"/>
</dbReference>
<keyword evidence="8" id="KW-1185">Reference proteome</keyword>
<keyword evidence="1" id="KW-0678">Repressor</keyword>
<feature type="domain" description="HTH merR-type" evidence="6">
    <location>
        <begin position="5"/>
        <end position="74"/>
    </location>
</feature>
<keyword evidence="4" id="KW-0804">Transcription</keyword>
<dbReference type="SMART" id="SM00422">
    <property type="entry name" value="HTH_MERR"/>
    <property type="match status" value="1"/>
</dbReference>
<dbReference type="Gene3D" id="1.10.1660.10">
    <property type="match status" value="1"/>
</dbReference>
<organism evidence="7 8">
    <name type="scientific">Clostridium omnivorum</name>
    <dbReference type="NCBI Taxonomy" id="1604902"/>
    <lineage>
        <taxon>Bacteria</taxon>
        <taxon>Bacillati</taxon>
        <taxon>Bacillota</taxon>
        <taxon>Clostridia</taxon>
        <taxon>Eubacteriales</taxon>
        <taxon>Clostridiaceae</taxon>
        <taxon>Clostridium</taxon>
    </lineage>
</organism>
<feature type="coiled-coil region" evidence="5">
    <location>
        <begin position="106"/>
        <end position="133"/>
    </location>
</feature>
<dbReference type="CDD" id="cd00592">
    <property type="entry name" value="HTH_MerR-like"/>
    <property type="match status" value="1"/>
</dbReference>
<proteinExistence type="predicted"/>
<dbReference type="Pfam" id="PF13411">
    <property type="entry name" value="MerR_1"/>
    <property type="match status" value="1"/>
</dbReference>
<evidence type="ECO:0000256" key="5">
    <source>
        <dbReference type="SAM" id="Coils"/>
    </source>
</evidence>
<dbReference type="PANTHER" id="PTHR30204:SF69">
    <property type="entry name" value="MERR-FAMILY TRANSCRIPTIONAL REGULATOR"/>
    <property type="match status" value="1"/>
</dbReference>
<name>A0ABQ5N2T9_9CLOT</name>
<evidence type="ECO:0000256" key="1">
    <source>
        <dbReference type="ARBA" id="ARBA00022491"/>
    </source>
</evidence>
<dbReference type="PROSITE" id="PS50937">
    <property type="entry name" value="HTH_MERR_2"/>
    <property type="match status" value="1"/>
</dbReference>
<gene>
    <name evidence="7" type="ORF">bsdE14_09330</name>
</gene>
<protein>
    <recommendedName>
        <fullName evidence="6">HTH merR-type domain-containing protein</fullName>
    </recommendedName>
</protein>
<dbReference type="SUPFAM" id="SSF46955">
    <property type="entry name" value="Putative DNA-binding domain"/>
    <property type="match status" value="1"/>
</dbReference>
<keyword evidence="3" id="KW-0238">DNA-binding</keyword>
<dbReference type="Proteomes" id="UP001208567">
    <property type="component" value="Unassembled WGS sequence"/>
</dbReference>
<accession>A0ABQ5N2T9</accession>
<dbReference type="InterPro" id="IPR000551">
    <property type="entry name" value="MerR-type_HTH_dom"/>
</dbReference>
<evidence type="ECO:0000313" key="8">
    <source>
        <dbReference type="Proteomes" id="UP001208567"/>
    </source>
</evidence>
<keyword evidence="5" id="KW-0175">Coiled coil</keyword>
<reference evidence="7 8" key="1">
    <citation type="journal article" date="2024" name="Int. J. Syst. Evol. Microbiol.">
        <title>Clostridium omnivorum sp. nov., isolated from anoxic soil under the treatment of reductive soil disinfestation.</title>
        <authorList>
            <person name="Ueki A."/>
            <person name="Tonouchi A."/>
            <person name="Kaku N."/>
            <person name="Honma S."/>
            <person name="Ueki K."/>
        </authorList>
    </citation>
    <scope>NUCLEOTIDE SEQUENCE [LARGE SCALE GENOMIC DNA]</scope>
    <source>
        <strain evidence="7 8">E14</strain>
    </source>
</reference>
<dbReference type="RefSeq" id="WP_264848815.1">
    <property type="nucleotide sequence ID" value="NZ_BRXR01000001.1"/>
</dbReference>
<sequence>MESKYYRIEEVATRTGLTKRAIRYYEDIKLIKPVRTESSYRMYTEEDVEKIVRIRELRDTLGFSLNEVRDIFELEMDLKSIFRGEKQDVELVNKSKEIIKEQIKLVEGKQKILNRAMNKYEELLERLEELDRSK</sequence>
<evidence type="ECO:0000259" key="6">
    <source>
        <dbReference type="PROSITE" id="PS50937"/>
    </source>
</evidence>
<evidence type="ECO:0000256" key="2">
    <source>
        <dbReference type="ARBA" id="ARBA00023015"/>
    </source>
</evidence>
<dbReference type="PANTHER" id="PTHR30204">
    <property type="entry name" value="REDOX-CYCLING DRUG-SENSING TRANSCRIPTIONAL ACTIVATOR SOXR"/>
    <property type="match status" value="1"/>
</dbReference>
<evidence type="ECO:0000313" key="7">
    <source>
        <dbReference type="EMBL" id="GLC29523.1"/>
    </source>
</evidence>
<evidence type="ECO:0000256" key="3">
    <source>
        <dbReference type="ARBA" id="ARBA00023125"/>
    </source>
</evidence>